<protein>
    <recommendedName>
        <fullName evidence="3">Sulfotransferase domain-containing protein</fullName>
    </recommendedName>
</protein>
<dbReference type="SUPFAM" id="SSF52540">
    <property type="entry name" value="P-loop containing nucleoside triphosphate hydrolases"/>
    <property type="match status" value="1"/>
</dbReference>
<sequence length="246" mass="28239">MDVIISAVTNRTGSTLVQRIFNARRKTLIWGEHGGIVTEFVRIGELAGHFSIQGREEKEAYFMSGENPNTWIANMSPDLERIKEGIVQGVKACFRSMYAENRDNHDRIGFKEVRYGKPEIELLKTCYPDAVIVLMVRHPVDVWKSETSYWSGDAGLFGHTWNERALQYAELHNPERGLHLLRYEELVERDETALGLLEELADVSRGKIDNVLNVNLNSTRTERPAADIEQIRAICQEGMERLRYMD</sequence>
<gene>
    <name evidence="1" type="ORF">ET33_35870</name>
</gene>
<evidence type="ECO:0008006" key="3">
    <source>
        <dbReference type="Google" id="ProtNLM"/>
    </source>
</evidence>
<evidence type="ECO:0000313" key="2">
    <source>
        <dbReference type="Proteomes" id="UP000028123"/>
    </source>
</evidence>
<keyword evidence="2" id="KW-1185">Reference proteome</keyword>
<dbReference type="AlphaFoldDB" id="A0A081P5J7"/>
<reference evidence="1 2" key="1">
    <citation type="submission" date="2014-06" db="EMBL/GenBank/DDBJ databases">
        <title>Draft genome sequence of Paenibacillus sp. MSt1.</title>
        <authorList>
            <person name="Aw Y.K."/>
            <person name="Ong K.S."/>
            <person name="Gan H.M."/>
            <person name="Lee S.M."/>
        </authorList>
    </citation>
    <scope>NUCLEOTIDE SEQUENCE [LARGE SCALE GENOMIC DNA]</scope>
    <source>
        <strain evidence="1 2">MSt1</strain>
    </source>
</reference>
<accession>A0A081P5J7</accession>
<dbReference type="EMBL" id="JNVM01000008">
    <property type="protein sequence ID" value="KEQ25970.1"/>
    <property type="molecule type" value="Genomic_DNA"/>
</dbReference>
<dbReference type="Pfam" id="PF13469">
    <property type="entry name" value="Sulfotransfer_3"/>
    <property type="match status" value="1"/>
</dbReference>
<name>A0A081P5J7_9BACL</name>
<dbReference type="RefSeq" id="WP_036680395.1">
    <property type="nucleotide sequence ID" value="NZ_JNVM01000008.1"/>
</dbReference>
<proteinExistence type="predicted"/>
<dbReference type="InterPro" id="IPR027417">
    <property type="entry name" value="P-loop_NTPase"/>
</dbReference>
<dbReference type="Proteomes" id="UP000028123">
    <property type="component" value="Unassembled WGS sequence"/>
</dbReference>
<dbReference type="eggNOG" id="ENOG5030B07">
    <property type="taxonomic scope" value="Bacteria"/>
</dbReference>
<evidence type="ECO:0000313" key="1">
    <source>
        <dbReference type="EMBL" id="KEQ25970.1"/>
    </source>
</evidence>
<dbReference type="OrthoDB" id="2613826at2"/>
<dbReference type="Gene3D" id="3.40.50.300">
    <property type="entry name" value="P-loop containing nucleotide triphosphate hydrolases"/>
    <property type="match status" value="1"/>
</dbReference>
<comment type="caution">
    <text evidence="1">The sequence shown here is derived from an EMBL/GenBank/DDBJ whole genome shotgun (WGS) entry which is preliminary data.</text>
</comment>
<organism evidence="1 2">
    <name type="scientific">Paenibacillus tyrfis</name>
    <dbReference type="NCBI Taxonomy" id="1501230"/>
    <lineage>
        <taxon>Bacteria</taxon>
        <taxon>Bacillati</taxon>
        <taxon>Bacillota</taxon>
        <taxon>Bacilli</taxon>
        <taxon>Bacillales</taxon>
        <taxon>Paenibacillaceae</taxon>
        <taxon>Paenibacillus</taxon>
    </lineage>
</organism>